<feature type="domain" description="NAD-specific glutamate dehydrogenase C-terminal" evidence="3">
    <location>
        <begin position="1243"/>
        <end position="1568"/>
    </location>
</feature>
<dbReference type="Pfam" id="PF21075">
    <property type="entry name" value="GDH_ACT1"/>
    <property type="match status" value="1"/>
</dbReference>
<name>A0AAU7F845_9NEIS</name>
<dbReference type="InterPro" id="IPR036291">
    <property type="entry name" value="NAD(P)-bd_dom_sf"/>
</dbReference>
<dbReference type="InterPro" id="IPR024727">
    <property type="entry name" value="NAD_Glu_DH_N_ACT1"/>
</dbReference>
<dbReference type="Pfam" id="PF05088">
    <property type="entry name" value="Bac_GDH_CD"/>
    <property type="match status" value="1"/>
</dbReference>
<evidence type="ECO:0000313" key="7">
    <source>
        <dbReference type="EMBL" id="XBM00707.1"/>
    </source>
</evidence>
<dbReference type="InterPro" id="IPR049059">
    <property type="entry name" value="NAD_Glu_DH_HM1"/>
</dbReference>
<dbReference type="GO" id="GO:0004352">
    <property type="term" value="F:glutamate dehydrogenase (NAD+) activity"/>
    <property type="evidence" value="ECO:0007669"/>
    <property type="project" value="UniProtKB-EC"/>
</dbReference>
<dbReference type="KEGG" id="cmav:ABHF33_00020"/>
<organism evidence="7">
    <name type="scientific">Chitinibacter mangrovi</name>
    <dbReference type="NCBI Taxonomy" id="3153927"/>
    <lineage>
        <taxon>Bacteria</taxon>
        <taxon>Pseudomonadati</taxon>
        <taxon>Pseudomonadota</taxon>
        <taxon>Betaproteobacteria</taxon>
        <taxon>Neisseriales</taxon>
        <taxon>Chitinibacteraceae</taxon>
        <taxon>Chitinibacter</taxon>
    </lineage>
</organism>
<evidence type="ECO:0000259" key="4">
    <source>
        <dbReference type="Pfam" id="PF21075"/>
    </source>
</evidence>
<feature type="domain" description="NAD-glutamate dehydrogenase N-terminal ACT1" evidence="4">
    <location>
        <begin position="26"/>
        <end position="161"/>
    </location>
</feature>
<evidence type="ECO:0000256" key="1">
    <source>
        <dbReference type="ARBA" id="ARBA00023002"/>
    </source>
</evidence>
<evidence type="ECO:0000259" key="2">
    <source>
        <dbReference type="Pfam" id="PF05088"/>
    </source>
</evidence>
<dbReference type="GO" id="GO:0006538">
    <property type="term" value="P:L-glutamate catabolic process"/>
    <property type="evidence" value="ECO:0007669"/>
    <property type="project" value="InterPro"/>
</dbReference>
<dbReference type="SUPFAM" id="SSF53223">
    <property type="entry name" value="Aminoacid dehydrogenase-like, N-terminal domain"/>
    <property type="match status" value="1"/>
</dbReference>
<dbReference type="Pfam" id="PF21078">
    <property type="entry name" value="GDH_HM3"/>
    <property type="match status" value="1"/>
</dbReference>
<dbReference type="InterPro" id="IPR007780">
    <property type="entry name" value="NAD_Glu_DH_bac"/>
</dbReference>
<protein>
    <submittedName>
        <fullName evidence="7">NAD-glutamate dehydrogenase</fullName>
        <ecNumber evidence="7">1.4.1.2</ecNumber>
    </submittedName>
</protein>
<dbReference type="Pfam" id="PF21073">
    <property type="entry name" value="GDH_HM1"/>
    <property type="match status" value="1"/>
</dbReference>
<dbReference type="PANTHER" id="PTHR43403">
    <property type="entry name" value="NAD-SPECIFIC GLUTAMATE DEHYDROGENASE"/>
    <property type="match status" value="1"/>
</dbReference>
<dbReference type="InterPro" id="IPR028971">
    <property type="entry name" value="NAD-GDH_cat"/>
</dbReference>
<gene>
    <name evidence="7" type="ORF">ABHF33_00020</name>
</gene>
<dbReference type="InterPro" id="IPR049064">
    <property type="entry name" value="NAD_Glu_DH_ACT3"/>
</dbReference>
<dbReference type="Pfam" id="PF21079">
    <property type="entry name" value="GDH_HM2"/>
    <property type="match status" value="1"/>
</dbReference>
<dbReference type="InterPro" id="IPR049062">
    <property type="entry name" value="NAD_Glu_DH_ACT2"/>
</dbReference>
<dbReference type="Pfam" id="PF21077">
    <property type="entry name" value="GDH_ACT3"/>
    <property type="match status" value="1"/>
</dbReference>
<reference evidence="7" key="1">
    <citation type="submission" date="2024-05" db="EMBL/GenBank/DDBJ databases">
        <authorList>
            <person name="Yang L."/>
            <person name="Pan L."/>
        </authorList>
    </citation>
    <scope>NUCLEOTIDE SEQUENCE</scope>
    <source>
        <strain evidence="7">FCG-7</strain>
    </source>
</reference>
<dbReference type="RefSeq" id="WP_348945044.1">
    <property type="nucleotide sequence ID" value="NZ_CP157355.1"/>
</dbReference>
<dbReference type="InterPro" id="IPR046346">
    <property type="entry name" value="Aminoacid_DH-like_N_sf"/>
</dbReference>
<dbReference type="EC" id="1.4.1.2" evidence="7"/>
<feature type="domain" description="NAD-glutamate dehydrogenase ACT2" evidence="5">
    <location>
        <begin position="389"/>
        <end position="478"/>
    </location>
</feature>
<dbReference type="InterPro" id="IPR049058">
    <property type="entry name" value="NAD_Glu_DH_HM2"/>
</dbReference>
<accession>A0AAU7F845</accession>
<dbReference type="Gene3D" id="3.40.50.720">
    <property type="entry name" value="NAD(P)-binding Rossmann-like Domain"/>
    <property type="match status" value="1"/>
</dbReference>
<dbReference type="EMBL" id="CP157355">
    <property type="protein sequence ID" value="XBM00707.1"/>
    <property type="molecule type" value="Genomic_DNA"/>
</dbReference>
<evidence type="ECO:0000259" key="3">
    <source>
        <dbReference type="Pfam" id="PF21074"/>
    </source>
</evidence>
<sequence>MNSVERFSALIEWLQQQGLQQPAHLVEQYFGDIPDDEWMERDIADWGGALLAHWRFGQHRTAAQTLIRIYNPNQAEHGWQCSHTVIEIVADDMPFLVDSVGIALNSLKYNALTVIHPVLRLSRDETGLADSLKATGIKESWMHFEITRISQPEHIAALYEQIATALAAIGASVSDWKKMADCVTDLLEDYRHKQHAQPQAILKESIAYLEWLLAGHYVFLGLRKYQFVDGQLMLQANSGLGILRDQGAPEVSKIWSNLSDELRSIAYANERVLMLTKSDRRSIIHRPAYLDTVLVRQYDEQGRIVGETRIVGLYSASAYTAQPRQIPVLRQKIESVIQQSGADLSGYRGKTLLNTLDTYPRDELIEIEVPELSRIAQGIVSLHERSRVRAFFRDDIYRRYVSVMVFVPRDNYSTEVRVKIESLLLEKLSGYSAEYTVLLGDAPLARIQYIIRRPPEARSAYDAPAIEAQIAQLAQRWTDALHRELIHAHGEERGAQLYQLYHAAFNAAYCADFLPRIAVHDIDALEQSRNQKKLTVSLGAGHVLDANIWRIKLYRHQAIELSDCLPLLENLGLRVLDERPYQIHLPDGESMWIMDIGVRLPKEASLETPQERQRLADSFIALFNNEAENDSFNRLTLLASLNWREVLVLRAYARFLKQLALKYAVETIADCLIKYTVHSKQLVNAFMLLQHPTEHQEGVAEIVLEEIEQAAKVMPNVDEERILSGFVQAIRATVRSNFFQLANGAHKPYLSLKIASPQISFMPQPVPMCEIFVYSPQVEGAHLRGGKVARGGLRWSDRREDFRTEVLGLVKAQMVKNTVIVPVGSKGGFIVKNPPLERDALMAAGVSCYQTFISGLLDLTDNLQDGTVIPPSNVRRRDGDDPYLVVAADKGTATFSDIANRIAQDYQFWLDDAFASGGSVGYDHKKMGITARGAWISVERSFRELGLNTRSEPFTVVGIGDMSGDVFGNGLLRSPHTKLVAAFDHRHIFIDPNPDPVSSFIERERLFALPRSAWADYDAKLISSGGGIWPRNAKSIVLSSEMKQLLDTDAEQLEPNALIQLLLKAPVDLLYNGGIGTYVKASTQSNAEANDRGNDAVRVDGRDLRCRVIAEGGNLGFTQLGRIEYAANGGRIHTDAIDNSAGVDCSDHEVNIKILLGNLITSGDMTLKQRNELLASMTDEVGQLVLRDNELQTLAISLEHRHAKSLLSVHARMMQILEKTGKLSRRIEYLPSDSQIAERQAAGLGLYRPELAVLLAYAKLVLNQDLLAETLVDQERWNERLQFYFPSPLRNQFADAITRHPLRREIVATLLTNHAINRFGISCVFRLQEETEHSASEIVDALLTAQNLLDGEQLACDVEALDGKVPSAVQTELQLQIRRYCERVARWLLQHPLTPAESDHLHACAALTLPKAPEWLASSPRYETQKVQLLADGVPSGLAMNVLVLQEIQPLLEMARHGNDTGQLAERLKLHLALGDLLEFNWLHGAIEQLPRDNRWQTLARMAVRDDLSQLQASLTSHVWQCHGQADCLMQWQGENKAAIDRILAMFKELRNLTPDLAMISAAIRELRHHLCA</sequence>
<proteinExistence type="predicted"/>
<dbReference type="InterPro" id="IPR048381">
    <property type="entry name" value="GDH_C"/>
</dbReference>
<feature type="domain" description="NAD-glutamate dehydrogenase ACT3" evidence="6">
    <location>
        <begin position="546"/>
        <end position="607"/>
    </location>
</feature>
<dbReference type="Pfam" id="PF21074">
    <property type="entry name" value="GDH_C"/>
    <property type="match status" value="1"/>
</dbReference>
<dbReference type="SUPFAM" id="SSF51735">
    <property type="entry name" value="NAD(P)-binding Rossmann-fold domains"/>
    <property type="match status" value="1"/>
</dbReference>
<evidence type="ECO:0000259" key="6">
    <source>
        <dbReference type="Pfam" id="PF21077"/>
    </source>
</evidence>
<dbReference type="PIRSF" id="PIRSF036761">
    <property type="entry name" value="GDH_Mll4104"/>
    <property type="match status" value="1"/>
</dbReference>
<dbReference type="Pfam" id="PF21076">
    <property type="entry name" value="GDH_ACT2"/>
    <property type="match status" value="1"/>
</dbReference>
<feature type="domain" description="NAD-glutamate dehydrogenase catalytic" evidence="2">
    <location>
        <begin position="707"/>
        <end position="1198"/>
    </location>
</feature>
<dbReference type="PANTHER" id="PTHR43403:SF1">
    <property type="entry name" value="NAD-SPECIFIC GLUTAMATE DEHYDROGENASE"/>
    <property type="match status" value="1"/>
</dbReference>
<evidence type="ECO:0000259" key="5">
    <source>
        <dbReference type="Pfam" id="PF21076"/>
    </source>
</evidence>
<keyword evidence="1 7" id="KW-0560">Oxidoreductase</keyword>
<dbReference type="GO" id="GO:0004069">
    <property type="term" value="F:L-aspartate:2-oxoglutarate aminotransferase activity"/>
    <property type="evidence" value="ECO:0007669"/>
    <property type="project" value="InterPro"/>
</dbReference>
<dbReference type="InterPro" id="IPR049056">
    <property type="entry name" value="NAD_Glu_DH_HM3"/>
</dbReference>